<evidence type="ECO:0000313" key="3">
    <source>
        <dbReference type="Proteomes" id="UP000326759"/>
    </source>
</evidence>
<keyword evidence="3" id="KW-1185">Reference proteome</keyword>
<comment type="caution">
    <text evidence="2">The sequence shown here is derived from an EMBL/GenBank/DDBJ whole genome shotgun (WGS) entry which is preliminary data.</text>
</comment>
<gene>
    <name evidence="2" type="ORF">Anas_05283</name>
</gene>
<feature type="region of interest" description="Disordered" evidence="1">
    <location>
        <begin position="1"/>
        <end position="69"/>
    </location>
</feature>
<proteinExistence type="predicted"/>
<organism evidence="2 3">
    <name type="scientific">Armadillidium nasatum</name>
    <dbReference type="NCBI Taxonomy" id="96803"/>
    <lineage>
        <taxon>Eukaryota</taxon>
        <taxon>Metazoa</taxon>
        <taxon>Ecdysozoa</taxon>
        <taxon>Arthropoda</taxon>
        <taxon>Crustacea</taxon>
        <taxon>Multicrustacea</taxon>
        <taxon>Malacostraca</taxon>
        <taxon>Eumalacostraca</taxon>
        <taxon>Peracarida</taxon>
        <taxon>Isopoda</taxon>
        <taxon>Oniscidea</taxon>
        <taxon>Crinocheta</taxon>
        <taxon>Armadillidiidae</taxon>
        <taxon>Armadillidium</taxon>
    </lineage>
</organism>
<evidence type="ECO:0000313" key="2">
    <source>
        <dbReference type="EMBL" id="KAB7507883.1"/>
    </source>
</evidence>
<dbReference type="Proteomes" id="UP000326759">
    <property type="component" value="Unassembled WGS sequence"/>
</dbReference>
<feature type="compositionally biased region" description="Polar residues" evidence="1">
    <location>
        <begin position="60"/>
        <end position="69"/>
    </location>
</feature>
<accession>A0A5N5TNY0</accession>
<evidence type="ECO:0000256" key="1">
    <source>
        <dbReference type="SAM" id="MobiDB-lite"/>
    </source>
</evidence>
<feature type="compositionally biased region" description="Basic and acidic residues" evidence="1">
    <location>
        <begin position="24"/>
        <end position="35"/>
    </location>
</feature>
<reference evidence="2 3" key="1">
    <citation type="journal article" date="2019" name="PLoS Biol.">
        <title>Sex chromosomes control vertical transmission of feminizing Wolbachia symbionts in an isopod.</title>
        <authorList>
            <person name="Becking T."/>
            <person name="Chebbi M.A."/>
            <person name="Giraud I."/>
            <person name="Moumen B."/>
            <person name="Laverre T."/>
            <person name="Caubet Y."/>
            <person name="Peccoud J."/>
            <person name="Gilbert C."/>
            <person name="Cordaux R."/>
        </authorList>
    </citation>
    <scope>NUCLEOTIDE SEQUENCE [LARGE SCALE GENOMIC DNA]</scope>
    <source>
        <strain evidence="2">ANa2</strain>
        <tissue evidence="2">Whole body excluding digestive tract and cuticle</tissue>
    </source>
</reference>
<name>A0A5N5TNY0_9CRUS</name>
<dbReference type="AlphaFoldDB" id="A0A5N5TNY0"/>
<sequence>MMAWLDIFDVDKGKSMKSDGGSRNQEEGERRERGNNRPQGTPTGATSRIRHDTTVGGVLPSSNPEYGRI</sequence>
<protein>
    <submittedName>
        <fullName evidence="2">Uncharacterized protein</fullName>
    </submittedName>
</protein>
<dbReference type="EMBL" id="SEYY01000164">
    <property type="protein sequence ID" value="KAB7507883.1"/>
    <property type="molecule type" value="Genomic_DNA"/>
</dbReference>